<keyword evidence="3" id="KW-0560">Oxidoreductase</keyword>
<keyword evidence="2" id="KW-0479">Metal-binding</keyword>
<feature type="domain" description="Plastocyanin-like" evidence="8">
    <location>
        <begin position="468"/>
        <end position="618"/>
    </location>
</feature>
<dbReference type="PANTHER" id="PTHR11709">
    <property type="entry name" value="MULTI-COPPER OXIDASE"/>
    <property type="match status" value="1"/>
</dbReference>
<dbReference type="InterPro" id="IPR002355">
    <property type="entry name" value="Cu_oxidase_Cu_BS"/>
</dbReference>
<dbReference type="InterPro" id="IPR011707">
    <property type="entry name" value="Cu-oxidase-like_N"/>
</dbReference>
<evidence type="ECO:0000259" key="8">
    <source>
        <dbReference type="Pfam" id="PF07731"/>
    </source>
</evidence>
<dbReference type="PANTHER" id="PTHR11709:SF394">
    <property type="entry name" value="FI03373P-RELATED"/>
    <property type="match status" value="1"/>
</dbReference>
<accession>A0ABM1AB04</accession>
<sequence length="703" mass="79358">MMTSSTYSWLTLGLLVLAWSTSTVLSQDHMYTLPDYKDHPCVRQCENKAPPRLCKYHWVLEVYYVLSKACFNCPFNQSDCSRPHCVPADGVSRGIRTANRMLPGPGIQVCEGDTVEVTVDNRMEASEGTSIHWHGILQNGTGHMDGVAMVTQCPVTSHSKFVYRFKAVNPGTHFWHAHAGFQRSDGLFGSLVVRRPPDLEPHLHLYDYDLPEHVLIVNDWMFDMTINRFAAHHHDGGQNKPDSMLINGQGRYEQFPGDNGTLHYTPRAEFKVKPNHKYRFRVISNGILNCPVQVSVDDHTMMIIASDGNSFQPFVADSFNIFAGERYDFVLYADKVSPLRNYWIRVRGMAACKVNYAHQTAILRYEGAPLEDPPESTTWQEAFRGGIKLNPWNSKGTDTLVEVSRMISTDPDDDTMTSEPDRKIYLAMDFNKIDNDRFNKPGLYPFSAVAKNKHLYSPQINHITSVLPSSPPLSQFDDVPEDAYCNAESVQTNCDLDFCSCVHRYQVSLGDLVELVVIDEGVTFNSNHPMHLHGYNFRVVAIEKLNTSTSLEEVKAMDARGEINRTTSRAPLKDTVTVPDGGYTIIRFRADNPGVWFFHCHIEFHSEIGMGLLFQVGTKDQMPKTPKNFPRCGNWKFSGYDDDEDDKDERDAQDDDDEKPNDKTPSCPNSGEAPSPVPVSRVFAFLTFVLIVVKHLGLDHAAQ</sequence>
<evidence type="ECO:0000256" key="2">
    <source>
        <dbReference type="ARBA" id="ARBA00022723"/>
    </source>
</evidence>
<protein>
    <submittedName>
        <fullName evidence="11">Laccase-1</fullName>
    </submittedName>
</protein>
<evidence type="ECO:0000256" key="5">
    <source>
        <dbReference type="SAM" id="MobiDB-lite"/>
    </source>
</evidence>
<dbReference type="CDD" id="cd13858">
    <property type="entry name" value="CuRO_1_tcLCC2_insect_like"/>
    <property type="match status" value="1"/>
</dbReference>
<dbReference type="CDD" id="cd13884">
    <property type="entry name" value="CuRO_2_tcLCC_insect_like"/>
    <property type="match status" value="1"/>
</dbReference>
<keyword evidence="4" id="KW-0186">Copper</keyword>
<evidence type="ECO:0000256" key="3">
    <source>
        <dbReference type="ARBA" id="ARBA00023002"/>
    </source>
</evidence>
<feature type="domain" description="Plastocyanin-like" evidence="9">
    <location>
        <begin position="83"/>
        <end position="196"/>
    </location>
</feature>
<dbReference type="CDD" id="cd13905">
    <property type="entry name" value="CuRO_3_tcLLC2_insect_like"/>
    <property type="match status" value="1"/>
</dbReference>
<feature type="region of interest" description="Disordered" evidence="5">
    <location>
        <begin position="623"/>
        <end position="676"/>
    </location>
</feature>
<dbReference type="InterPro" id="IPR001117">
    <property type="entry name" value="Cu-oxidase_2nd"/>
</dbReference>
<feature type="signal peptide" evidence="6">
    <location>
        <begin position="1"/>
        <end position="26"/>
    </location>
</feature>
<evidence type="ECO:0000259" key="7">
    <source>
        <dbReference type="Pfam" id="PF00394"/>
    </source>
</evidence>
<evidence type="ECO:0000313" key="11">
    <source>
        <dbReference type="RefSeq" id="XP_012944262.1"/>
    </source>
</evidence>
<keyword evidence="6" id="KW-0732">Signal</keyword>
<dbReference type="InterPro" id="IPR011706">
    <property type="entry name" value="Cu-oxidase_C"/>
</dbReference>
<feature type="chain" id="PRO_5045941411" evidence="6">
    <location>
        <begin position="27"/>
        <end position="703"/>
    </location>
</feature>
<organism evidence="10 11">
    <name type="scientific">Aplysia californica</name>
    <name type="common">California sea hare</name>
    <dbReference type="NCBI Taxonomy" id="6500"/>
    <lineage>
        <taxon>Eukaryota</taxon>
        <taxon>Metazoa</taxon>
        <taxon>Spiralia</taxon>
        <taxon>Lophotrochozoa</taxon>
        <taxon>Mollusca</taxon>
        <taxon>Gastropoda</taxon>
        <taxon>Heterobranchia</taxon>
        <taxon>Euthyneura</taxon>
        <taxon>Tectipleura</taxon>
        <taxon>Aplysiida</taxon>
        <taxon>Aplysioidea</taxon>
        <taxon>Aplysiidae</taxon>
        <taxon>Aplysia</taxon>
    </lineage>
</organism>
<dbReference type="Pfam" id="PF00394">
    <property type="entry name" value="Cu-oxidase"/>
    <property type="match status" value="1"/>
</dbReference>
<proteinExistence type="inferred from homology"/>
<dbReference type="InterPro" id="IPR045087">
    <property type="entry name" value="Cu-oxidase_fam"/>
</dbReference>
<dbReference type="RefSeq" id="XP_012944262.1">
    <property type="nucleotide sequence ID" value="XM_013088808.2"/>
</dbReference>
<evidence type="ECO:0000313" key="10">
    <source>
        <dbReference type="Proteomes" id="UP000694888"/>
    </source>
</evidence>
<dbReference type="Pfam" id="PF07731">
    <property type="entry name" value="Cu-oxidase_2"/>
    <property type="match status" value="1"/>
</dbReference>
<evidence type="ECO:0000256" key="1">
    <source>
        <dbReference type="ARBA" id="ARBA00010609"/>
    </source>
</evidence>
<dbReference type="Pfam" id="PF07732">
    <property type="entry name" value="Cu-oxidase_3"/>
    <property type="match status" value="1"/>
</dbReference>
<evidence type="ECO:0000256" key="6">
    <source>
        <dbReference type="SAM" id="SignalP"/>
    </source>
</evidence>
<name>A0ABM1AB04_APLCA</name>
<dbReference type="GeneID" id="101851770"/>
<keyword evidence="10" id="KW-1185">Reference proteome</keyword>
<feature type="compositionally biased region" description="Acidic residues" evidence="5">
    <location>
        <begin position="640"/>
        <end position="659"/>
    </location>
</feature>
<feature type="domain" description="Plastocyanin-like" evidence="7">
    <location>
        <begin position="213"/>
        <end position="368"/>
    </location>
</feature>
<dbReference type="Gene3D" id="2.60.40.420">
    <property type="entry name" value="Cupredoxins - blue copper proteins"/>
    <property type="match status" value="3"/>
</dbReference>
<gene>
    <name evidence="11" type="primary">LOC101851770</name>
</gene>
<comment type="similarity">
    <text evidence="1">Belongs to the multicopper oxidase family.</text>
</comment>
<dbReference type="PROSITE" id="PS00080">
    <property type="entry name" value="MULTICOPPER_OXIDASE2"/>
    <property type="match status" value="1"/>
</dbReference>
<evidence type="ECO:0000259" key="9">
    <source>
        <dbReference type="Pfam" id="PF07732"/>
    </source>
</evidence>
<dbReference type="Proteomes" id="UP000694888">
    <property type="component" value="Unplaced"/>
</dbReference>
<dbReference type="InterPro" id="IPR008972">
    <property type="entry name" value="Cupredoxin"/>
</dbReference>
<reference evidence="11" key="1">
    <citation type="submission" date="2025-08" db="UniProtKB">
        <authorList>
            <consortium name="RefSeq"/>
        </authorList>
    </citation>
    <scope>IDENTIFICATION</scope>
</reference>
<evidence type="ECO:0000256" key="4">
    <source>
        <dbReference type="ARBA" id="ARBA00023008"/>
    </source>
</evidence>
<dbReference type="SUPFAM" id="SSF49503">
    <property type="entry name" value="Cupredoxins"/>
    <property type="match status" value="3"/>
</dbReference>